<dbReference type="OrthoDB" id="6129702at2759"/>
<dbReference type="HOGENOM" id="CLU_243779_0_0_1"/>
<proteinExistence type="predicted"/>
<dbReference type="EMBL" id="KB096275">
    <property type="protein sequence ID" value="ESO06762.1"/>
    <property type="molecule type" value="Genomic_DNA"/>
</dbReference>
<feature type="region of interest" description="Disordered" evidence="1">
    <location>
        <begin position="1565"/>
        <end position="1614"/>
    </location>
</feature>
<organism evidence="3 4">
    <name type="scientific">Helobdella robusta</name>
    <name type="common">Californian leech</name>
    <dbReference type="NCBI Taxonomy" id="6412"/>
    <lineage>
        <taxon>Eukaryota</taxon>
        <taxon>Metazoa</taxon>
        <taxon>Spiralia</taxon>
        <taxon>Lophotrochozoa</taxon>
        <taxon>Annelida</taxon>
        <taxon>Clitellata</taxon>
        <taxon>Hirudinea</taxon>
        <taxon>Rhynchobdellida</taxon>
        <taxon>Glossiphoniidae</taxon>
        <taxon>Helobdella</taxon>
    </lineage>
</organism>
<dbReference type="STRING" id="6412.T1FSQ2"/>
<feature type="region of interest" description="Disordered" evidence="1">
    <location>
        <begin position="354"/>
        <end position="391"/>
    </location>
</feature>
<evidence type="ECO:0000313" key="2">
    <source>
        <dbReference type="EMBL" id="ESO06762.1"/>
    </source>
</evidence>
<evidence type="ECO:0000313" key="4">
    <source>
        <dbReference type="Proteomes" id="UP000015101"/>
    </source>
</evidence>
<accession>T1FSQ2</accession>
<name>T1FSQ2_HELRO</name>
<keyword evidence="4" id="KW-1185">Reference proteome</keyword>
<dbReference type="RefSeq" id="XP_009014858.1">
    <property type="nucleotide sequence ID" value="XM_009016610.1"/>
</dbReference>
<sequence>MENKQKLLQADPAKDTGSPIVVDYMKNKYNQFEKDKDVSKISLPTVVREPQKLDFSWNKVVDEKKKDTSGPVLREQDILAFLMTASGSESGKSQYLNLVEAAGKNASPSSAPKSEVIENIAKDMTKNVRSMFEKGDTSNTATKTTPKRISLIEDSAETNSVFENTPTARSDDIIKSGEAASEGEQVQKGTTKNLLDQWQKKSEDKSIYVSPNKSLIKLVDDDSIKDQTSDNEKMQENDIIQKGFAKNLLNQWNNQNIEGVGADQINKDDKISSNDLEQAREKITDAEVVQKGTAKSLLDQWNDKKNQTYVAPKQTVVLLQSVTTDSSIIPKSTIGHQTAPNTDLLPKTAKSMTISDEPAKNDSDALSPEAVNQSTQESKKSEETKEEEIDLDSLQKGLAKAMVLQWKSDHPDDSLDDIIQNATKTSGSYNEILLEKGIDKTLYEQWKYVKFKHLPKLDRSKKSLVINIPEKRTRPTVMQVMANRANEEANAPTCAEKEAENLKNDTLEKILNKDEVNSKDLEKLPVKTELPQNNAATNVIKDEIPNNVEKIELNENRQKPDLNKNVVKDQLNEVKFDVKASVALSENLNTFFKSDTKDDETVKTSDISNVDTIEKGFARTALEQLRQSVESSKIVEKKTILLSPVDDKVPEYETAIPDTSSQRCEISESQPVIQQGLTKHLLGQWQNKNTETVQFSKRRIIVDEDEGLIAENEPIISTDVIKSKDDEAKNLVEKGTAKMIMNQLIEGCKNKEISKSQKIIISEIDGTVCENEPLSRNDIAKEDEQLPSALNVVQQGTTKNLLGRWNKITTDSSEVLKKEPVNLVLDSGHIIENEPVKRVDVVSSEPMQNDEIEKIEKGFTKSLLNQWQNQNVITSTAKSKTKIEIREEDGSLSENNPETLENIARETETTHEYKPVIQSGLAKSLVGQWQNKNLESFRNEKTPIVIEENDGQCAENEPITRENVVRSDQSKDETIIEKGYTKNILNQLKTMPLKSNVKSRTPITISEQDGFVAENDPIQRSDVVKSGVEVEETFVQKGFTKSILNQWHEKKDNQTKSQKTTKIEIKEEDGQCVENEPIIRSDVIKSTDNVLSDEINIGKGFTMNMLNQWQQNTNERSSGNSSRDKTPIVISHEDGKIVENIPIQRDDVAREGDANTNPIHVVQTGTAKQLKTQWQNLGNKTFEKENRTAVVISEDDGRIVENQPIERTDVVKGDQTDNDISSVECGITKSLVGHWKNKQMEEFTPEKKVIKIASEDGHVAENAPITKDDVAKESSTIENTSVVQKGTTKQLLNRWKNPDLVQKPSTKTTVQISKDDGVVAENEPIIRDDIIKADMPAKTDELEIVQKGITKSLTSQWSTSASNETNKDKKIVLELDSGHVAENDPSPKRTDVFREENQNEIAAEHMPLKGQASLIKQKLISAGQYKVQGSRKEPINIYDTNSNEKCVVENEPVKREGVAREDDENYADNFTVLRKGYAKNMAGFWTKPKSDANQNVKKQSVFELADGPAVYENDPQPSRKNEIQQVLEAGVFENNPVTREDVAREADFQPEIISAHATRNVRKLWSQKEAESTNPTVKTKKPEPVRFTPPREKSPPRQVKEEFKSTHNITFKKS</sequence>
<dbReference type="KEGG" id="hro:HELRODRAFT_191186"/>
<dbReference type="EMBL" id="AMQM01003683">
    <property type="status" value="NOT_ANNOTATED_CDS"/>
    <property type="molecule type" value="Genomic_DNA"/>
</dbReference>
<gene>
    <name evidence="3" type="primary">20211849</name>
    <name evidence="2" type="ORF">HELRODRAFT_191186</name>
</gene>
<evidence type="ECO:0000313" key="3">
    <source>
        <dbReference type="EnsemblMetazoa" id="HelroP191186"/>
    </source>
</evidence>
<reference evidence="4" key="1">
    <citation type="submission" date="2012-12" db="EMBL/GenBank/DDBJ databases">
        <authorList>
            <person name="Hellsten U."/>
            <person name="Grimwood J."/>
            <person name="Chapman J.A."/>
            <person name="Shapiro H."/>
            <person name="Aerts A."/>
            <person name="Otillar R.P."/>
            <person name="Terry A.Y."/>
            <person name="Boore J.L."/>
            <person name="Simakov O."/>
            <person name="Marletaz F."/>
            <person name="Cho S.-J."/>
            <person name="Edsinger-Gonzales E."/>
            <person name="Havlak P."/>
            <person name="Kuo D.-H."/>
            <person name="Larsson T."/>
            <person name="Lv J."/>
            <person name="Arendt D."/>
            <person name="Savage R."/>
            <person name="Osoegawa K."/>
            <person name="de Jong P."/>
            <person name="Lindberg D.R."/>
            <person name="Seaver E.C."/>
            <person name="Weisblat D.A."/>
            <person name="Putnam N.H."/>
            <person name="Grigoriev I.V."/>
            <person name="Rokhsar D.S."/>
        </authorList>
    </citation>
    <scope>NUCLEOTIDE SEQUENCE</scope>
</reference>
<dbReference type="InParanoid" id="T1FSQ2"/>
<evidence type="ECO:0000256" key="1">
    <source>
        <dbReference type="SAM" id="MobiDB-lite"/>
    </source>
</evidence>
<dbReference type="GeneID" id="20211849"/>
<reference evidence="3" key="3">
    <citation type="submission" date="2015-06" db="UniProtKB">
        <authorList>
            <consortium name="EnsemblMetazoa"/>
        </authorList>
    </citation>
    <scope>IDENTIFICATION</scope>
</reference>
<feature type="compositionally biased region" description="Basic and acidic residues" evidence="1">
    <location>
        <begin position="1580"/>
        <end position="1605"/>
    </location>
</feature>
<protein>
    <submittedName>
        <fullName evidence="2 3">Uncharacterized protein</fullName>
    </submittedName>
</protein>
<dbReference type="Proteomes" id="UP000015101">
    <property type="component" value="Unassembled WGS sequence"/>
</dbReference>
<reference evidence="2 4" key="2">
    <citation type="journal article" date="2013" name="Nature">
        <title>Insights into bilaterian evolution from three spiralian genomes.</title>
        <authorList>
            <person name="Simakov O."/>
            <person name="Marletaz F."/>
            <person name="Cho S.J."/>
            <person name="Edsinger-Gonzales E."/>
            <person name="Havlak P."/>
            <person name="Hellsten U."/>
            <person name="Kuo D.H."/>
            <person name="Larsson T."/>
            <person name="Lv J."/>
            <person name="Arendt D."/>
            <person name="Savage R."/>
            <person name="Osoegawa K."/>
            <person name="de Jong P."/>
            <person name="Grimwood J."/>
            <person name="Chapman J.A."/>
            <person name="Shapiro H."/>
            <person name="Aerts A."/>
            <person name="Otillar R.P."/>
            <person name="Terry A.Y."/>
            <person name="Boore J.L."/>
            <person name="Grigoriev I.V."/>
            <person name="Lindberg D.R."/>
            <person name="Seaver E.C."/>
            <person name="Weisblat D.A."/>
            <person name="Putnam N.H."/>
            <person name="Rokhsar D.S."/>
        </authorList>
    </citation>
    <scope>NUCLEOTIDE SEQUENCE</scope>
</reference>
<dbReference type="EnsemblMetazoa" id="HelroT191186">
    <property type="protein sequence ID" value="HelroP191186"/>
    <property type="gene ID" value="HelroG191186"/>
</dbReference>
<dbReference type="CTD" id="20211849"/>